<dbReference type="GO" id="GO:0003676">
    <property type="term" value="F:nucleic acid binding"/>
    <property type="evidence" value="ECO:0007669"/>
    <property type="project" value="InterPro"/>
</dbReference>
<accession>A0A7H0LQW5</accession>
<gene>
    <name evidence="2" type="ORF">H3Z74_16240</name>
</gene>
<organism evidence="2 3">
    <name type="scientific">Sphingomonas alpina</name>
    <dbReference type="NCBI Taxonomy" id="653931"/>
    <lineage>
        <taxon>Bacteria</taxon>
        <taxon>Pseudomonadati</taxon>
        <taxon>Pseudomonadota</taxon>
        <taxon>Alphaproteobacteria</taxon>
        <taxon>Sphingomonadales</taxon>
        <taxon>Sphingomonadaceae</taxon>
        <taxon>Sphingomonas</taxon>
    </lineage>
</organism>
<dbReference type="InterPro" id="IPR053151">
    <property type="entry name" value="RNase_H-like"/>
</dbReference>
<dbReference type="InterPro" id="IPR036397">
    <property type="entry name" value="RNaseH_sf"/>
</dbReference>
<dbReference type="GO" id="GO:0003964">
    <property type="term" value="F:RNA-directed DNA polymerase activity"/>
    <property type="evidence" value="ECO:0007669"/>
    <property type="project" value="UniProtKB-KW"/>
</dbReference>
<keyword evidence="2" id="KW-0548">Nucleotidyltransferase</keyword>
<dbReference type="EMBL" id="CP061038">
    <property type="protein sequence ID" value="QNQ12068.1"/>
    <property type="molecule type" value="Genomic_DNA"/>
</dbReference>
<dbReference type="Pfam" id="PF13456">
    <property type="entry name" value="RVT_3"/>
    <property type="match status" value="1"/>
</dbReference>
<evidence type="ECO:0000313" key="2">
    <source>
        <dbReference type="EMBL" id="QNQ12068.1"/>
    </source>
</evidence>
<feature type="domain" description="RNase H type-1" evidence="1">
    <location>
        <begin position="2"/>
        <end position="126"/>
    </location>
</feature>
<dbReference type="AlphaFoldDB" id="A0A7H0LQW5"/>
<dbReference type="Proteomes" id="UP000516148">
    <property type="component" value="Chromosome"/>
</dbReference>
<dbReference type="SUPFAM" id="SSF53098">
    <property type="entry name" value="Ribonuclease H-like"/>
    <property type="match status" value="1"/>
</dbReference>
<keyword evidence="3" id="KW-1185">Reference proteome</keyword>
<name>A0A7H0LQW5_9SPHN</name>
<dbReference type="KEGG" id="spap:H3Z74_16240"/>
<keyword evidence="2" id="KW-0695">RNA-directed DNA polymerase</keyword>
<dbReference type="PANTHER" id="PTHR47723">
    <property type="entry name" value="OS05G0353850 PROTEIN"/>
    <property type="match status" value="1"/>
</dbReference>
<protein>
    <submittedName>
        <fullName evidence="2">Reverse transcriptase-like protein</fullName>
    </submittedName>
</protein>
<reference evidence="2 3" key="1">
    <citation type="submission" date="2020-09" db="EMBL/GenBank/DDBJ databases">
        <title>Sphingomonas sp., a new species isolated from pork steak.</title>
        <authorList>
            <person name="Heidler von Heilborn D."/>
        </authorList>
    </citation>
    <scope>NUCLEOTIDE SEQUENCE [LARGE SCALE GENOMIC DNA]</scope>
    <source>
        <strain evidence="3">S8-3T</strain>
    </source>
</reference>
<sequence>MRPHRLKIYFDGGCRPNPGAIEIAVVARGHTYISRGHGYGTSSDAEWLALIQAVRIALSLEEPDFVLIGDSATVVNQANGLWKCRGADLQGHLQVFRDLTRSIGKVPIRHVKRSQNLAGIALARAH</sequence>
<dbReference type="InterPro" id="IPR012337">
    <property type="entry name" value="RNaseH-like_sf"/>
</dbReference>
<dbReference type="PROSITE" id="PS50879">
    <property type="entry name" value="RNASE_H_1"/>
    <property type="match status" value="1"/>
</dbReference>
<dbReference type="Gene3D" id="3.30.420.10">
    <property type="entry name" value="Ribonuclease H-like superfamily/Ribonuclease H"/>
    <property type="match status" value="1"/>
</dbReference>
<evidence type="ECO:0000313" key="3">
    <source>
        <dbReference type="Proteomes" id="UP000516148"/>
    </source>
</evidence>
<dbReference type="GO" id="GO:0004523">
    <property type="term" value="F:RNA-DNA hybrid ribonuclease activity"/>
    <property type="evidence" value="ECO:0007669"/>
    <property type="project" value="InterPro"/>
</dbReference>
<dbReference type="InterPro" id="IPR002156">
    <property type="entry name" value="RNaseH_domain"/>
</dbReference>
<proteinExistence type="predicted"/>
<dbReference type="PANTHER" id="PTHR47723:SF19">
    <property type="entry name" value="POLYNUCLEOTIDYL TRANSFERASE, RIBONUCLEASE H-LIKE SUPERFAMILY PROTEIN"/>
    <property type="match status" value="1"/>
</dbReference>
<evidence type="ECO:0000259" key="1">
    <source>
        <dbReference type="PROSITE" id="PS50879"/>
    </source>
</evidence>
<keyword evidence="2" id="KW-0808">Transferase</keyword>